<sequence length="70" mass="7878">MQSQDRKLKIPLNFISNKAQTIMLKQRRDVLIDGQTNHDPSYKQLVLSVEHAHACGIDAANGIYPKTTTD</sequence>
<dbReference type="EMBL" id="AP014680">
    <property type="protein sequence ID" value="BAP84807.1"/>
    <property type="molecule type" value="Genomic_DNA"/>
</dbReference>
<gene>
    <name evidence="1" type="ORF">LOOC260_102290</name>
</gene>
<evidence type="ECO:0000313" key="2">
    <source>
        <dbReference type="Proteomes" id="UP000031620"/>
    </source>
</evidence>
<evidence type="ECO:0000313" key="1">
    <source>
        <dbReference type="EMBL" id="BAP84807.1"/>
    </source>
</evidence>
<dbReference type="KEGG" id="lho:LOOC260_102290"/>
<dbReference type="Proteomes" id="UP000031620">
    <property type="component" value="Chromosome"/>
</dbReference>
<name>A0A0A1GR81_9LACO</name>
<accession>A0A0A1GR81</accession>
<dbReference type="AlphaFoldDB" id="A0A0A1GR81"/>
<dbReference type="STRING" id="1291742.LOOC260_102290"/>
<reference evidence="1 2" key="1">
    <citation type="submission" date="2014-11" db="EMBL/GenBank/DDBJ databases">
        <title>Complete genome sequence and analysis of Lactobacillus hokkaidonensis LOOC260T.</title>
        <authorList>
            <person name="Tanizawa Y."/>
            <person name="Tohno M."/>
            <person name="Kaminuma E."/>
            <person name="Nakamura Y."/>
            <person name="Arita M."/>
        </authorList>
    </citation>
    <scope>NUCLEOTIDE SEQUENCE [LARGE SCALE GENOMIC DNA]</scope>
    <source>
        <strain evidence="1 2">LOOC260</strain>
    </source>
</reference>
<protein>
    <submittedName>
        <fullName evidence="1">Uncharacterized protein</fullName>
    </submittedName>
</protein>
<dbReference type="HOGENOM" id="CLU_2752747_0_0_9"/>
<dbReference type="RefSeq" id="WP_041092301.1">
    <property type="nucleotide sequence ID" value="NZ_AP014680.1"/>
</dbReference>
<organism evidence="1 2">
    <name type="scientific">Paucilactobacillus hokkaidonensis JCM 18461</name>
    <dbReference type="NCBI Taxonomy" id="1291742"/>
    <lineage>
        <taxon>Bacteria</taxon>
        <taxon>Bacillati</taxon>
        <taxon>Bacillota</taxon>
        <taxon>Bacilli</taxon>
        <taxon>Lactobacillales</taxon>
        <taxon>Lactobacillaceae</taxon>
        <taxon>Paucilactobacillus</taxon>
    </lineage>
</organism>
<proteinExistence type="predicted"/>